<dbReference type="EMBL" id="JAFNEN010002114">
    <property type="protein sequence ID" value="KAG8173048.1"/>
    <property type="molecule type" value="Genomic_DNA"/>
</dbReference>
<dbReference type="AlphaFoldDB" id="A0AAV6TMT0"/>
<dbReference type="Proteomes" id="UP000827092">
    <property type="component" value="Unassembled WGS sequence"/>
</dbReference>
<evidence type="ECO:0000313" key="2">
    <source>
        <dbReference type="Proteomes" id="UP000827092"/>
    </source>
</evidence>
<reference evidence="1 2" key="1">
    <citation type="journal article" date="2022" name="Nat. Ecol. Evol.">
        <title>A masculinizing supergene underlies an exaggerated male reproductive morph in a spider.</title>
        <authorList>
            <person name="Hendrickx F."/>
            <person name="De Corte Z."/>
            <person name="Sonet G."/>
            <person name="Van Belleghem S.M."/>
            <person name="Kostlbacher S."/>
            <person name="Vangestel C."/>
        </authorList>
    </citation>
    <scope>NUCLEOTIDE SEQUENCE [LARGE SCALE GENOMIC DNA]</scope>
    <source>
        <strain evidence="1">W744_W776</strain>
    </source>
</reference>
<name>A0AAV6TMT0_9ARAC</name>
<keyword evidence="2" id="KW-1185">Reference proteome</keyword>
<feature type="non-terminal residue" evidence="1">
    <location>
        <position position="1"/>
    </location>
</feature>
<accession>A0AAV6TMT0</accession>
<organism evidence="1 2">
    <name type="scientific">Oedothorax gibbosus</name>
    <dbReference type="NCBI Taxonomy" id="931172"/>
    <lineage>
        <taxon>Eukaryota</taxon>
        <taxon>Metazoa</taxon>
        <taxon>Ecdysozoa</taxon>
        <taxon>Arthropoda</taxon>
        <taxon>Chelicerata</taxon>
        <taxon>Arachnida</taxon>
        <taxon>Araneae</taxon>
        <taxon>Araneomorphae</taxon>
        <taxon>Entelegynae</taxon>
        <taxon>Araneoidea</taxon>
        <taxon>Linyphiidae</taxon>
        <taxon>Erigoninae</taxon>
        <taxon>Oedothorax</taxon>
    </lineage>
</organism>
<evidence type="ECO:0000313" key="1">
    <source>
        <dbReference type="EMBL" id="KAG8173048.1"/>
    </source>
</evidence>
<comment type="caution">
    <text evidence="1">The sequence shown here is derived from an EMBL/GenBank/DDBJ whole genome shotgun (WGS) entry which is preliminary data.</text>
</comment>
<proteinExistence type="predicted"/>
<sequence length="459" mass="51984">YFRKLLTVKMTEVQVFQKLNQELFLELLDTSFKSVTQKLEPSASFSLYKTICSKSGIEFSDLEPKLQNLLKIFRDGVKKNKPLVQLKDELLNLGMADNQVDMFSKQWEKVYSSLVHTTSDTIAINPLLDMEWKFGDEVPINALLVPIPPADEEAVRSFLADFEETLRGGNGTDDIRVGGSLGELSPADFERERRIYLEEIVSRIRLANIGERRRLVSDVIAPRDANEIGSILAWLGTSVASFTGFLFIYSVHDGNYIHVLHDCSFSNGTCRCRWRQQSRVAASIRRRLGRKSIFVRNVGQASWHDILSYYVFQQGIQGPTVFLGGTKSPLPVQIANVRHSGVGYTSELVEAQVSGDGCGLRGELTSPEDASAHSELLLERPKKTRGKLSRVKHCADRIVFKTPTLILTNDPLEICTDPAFKDIRVKHLKWRKAPFLKDIPKKTYPMAFFDILDFYDIKF</sequence>
<gene>
    <name evidence="1" type="ORF">JTE90_021788</name>
</gene>
<protein>
    <submittedName>
        <fullName evidence="1">Uncharacterized protein</fullName>
    </submittedName>
</protein>